<keyword evidence="4" id="KW-0472">Membrane</keyword>
<keyword evidence="7" id="KW-1185">Reference proteome</keyword>
<keyword evidence="2" id="KW-0813">Transport</keyword>
<dbReference type="SUPFAM" id="SSF81653">
    <property type="entry name" value="Calcium ATPase, transduction domain A"/>
    <property type="match status" value="1"/>
</dbReference>
<keyword evidence="4" id="KW-1133">Transmembrane helix</keyword>
<organism evidence="6 7">
    <name type="scientific">Coemansia thaxteri</name>
    <dbReference type="NCBI Taxonomy" id="2663907"/>
    <lineage>
        <taxon>Eukaryota</taxon>
        <taxon>Fungi</taxon>
        <taxon>Fungi incertae sedis</taxon>
        <taxon>Zoopagomycota</taxon>
        <taxon>Kickxellomycotina</taxon>
        <taxon>Kickxellomycetes</taxon>
        <taxon>Kickxellales</taxon>
        <taxon>Kickxellaceae</taxon>
        <taxon>Coemansia</taxon>
    </lineage>
</organism>
<reference evidence="6" key="1">
    <citation type="submission" date="2022-07" db="EMBL/GenBank/DDBJ databases">
        <title>Phylogenomic reconstructions and comparative analyses of Kickxellomycotina fungi.</title>
        <authorList>
            <person name="Reynolds N.K."/>
            <person name="Stajich J.E."/>
            <person name="Barry K."/>
            <person name="Grigoriev I.V."/>
            <person name="Crous P."/>
            <person name="Smith M.E."/>
        </authorList>
    </citation>
    <scope>NUCLEOTIDE SEQUENCE</scope>
    <source>
        <strain evidence="6">IMI 214461</strain>
    </source>
</reference>
<dbReference type="Gene3D" id="2.70.150.10">
    <property type="entry name" value="Calcium-transporting ATPase, cytoplasmic transduction domain A"/>
    <property type="match status" value="1"/>
</dbReference>
<comment type="subcellular location">
    <subcellularLocation>
        <location evidence="1">Endomembrane system</location>
    </subcellularLocation>
</comment>
<dbReference type="AlphaFoldDB" id="A0A9W8EGX7"/>
<dbReference type="OrthoDB" id="377733at2759"/>
<gene>
    <name evidence="6" type="ORF">H4R26_005673</name>
</gene>
<dbReference type="GO" id="GO:0045332">
    <property type="term" value="P:phospholipid translocation"/>
    <property type="evidence" value="ECO:0007669"/>
    <property type="project" value="TreeGrafter"/>
</dbReference>
<keyword evidence="4" id="KW-0812">Transmembrane</keyword>
<name>A0A9W8EGX7_9FUNG</name>
<dbReference type="InterPro" id="IPR008250">
    <property type="entry name" value="ATPase_P-typ_transduc_dom_A_sf"/>
</dbReference>
<dbReference type="PANTHER" id="PTHR24092:SF180">
    <property type="entry name" value="PHOSPHOLIPID-TRANSPORTING ATPASE DNF1-RELATED"/>
    <property type="match status" value="1"/>
</dbReference>
<feature type="non-terminal residue" evidence="6">
    <location>
        <position position="1"/>
    </location>
</feature>
<dbReference type="PANTHER" id="PTHR24092">
    <property type="entry name" value="PROBABLE PHOSPHOLIPID-TRANSPORTING ATPASE"/>
    <property type="match status" value="1"/>
</dbReference>
<sequence>MSDLAARPLFRRLFRRAPAPAAETADDNGVRQAVANLPPRRIYVNRPVPPEELPSHANHFCTNAITTSQYTLLNFLPKNLSRQFRRVANIYFLALTVLQLISYFAVGSRFLTVVPIILVLAITAIKDAYEDLQRHISDKHFNETHTRIVRNLHNANLLWQDQQADLAKSKRSLDYRIRLARSMKRKTWYNQIPHHWEESRNPVDPTAPPVLDEEAKWRNVRIGDFVILKTGDPAPADILMLATSADDGGCYVETKNLDGETNLKPRASLIETAGVRDPEGCARLSAVLDVDPPSSNMTRLNGSITVFSAPATVSEGVSSTPSGPPAFERYPAATSPFQPSSLSPATSTSPRNPAATMVSPSSDGSYEMRVLSPNRQTLAFKQSPPFRQSPLAIADPRPPIASHFPGDDEPTTSGISPFFDPQATVAASTANESLGKSLPNNVDYNTNPVVAPFSISNVLLRGMTIRNTDW</sequence>
<evidence type="ECO:0000313" key="7">
    <source>
        <dbReference type="Proteomes" id="UP001150907"/>
    </source>
</evidence>
<comment type="caution">
    <text evidence="6">The sequence shown here is derived from an EMBL/GenBank/DDBJ whole genome shotgun (WGS) entry which is preliminary data.</text>
</comment>
<evidence type="ECO:0000256" key="2">
    <source>
        <dbReference type="ARBA" id="ARBA00022448"/>
    </source>
</evidence>
<feature type="domain" description="P-type ATPase N-terminal" evidence="5">
    <location>
        <begin position="51"/>
        <end position="112"/>
    </location>
</feature>
<evidence type="ECO:0000256" key="1">
    <source>
        <dbReference type="ARBA" id="ARBA00004308"/>
    </source>
</evidence>
<dbReference type="InterPro" id="IPR023298">
    <property type="entry name" value="ATPase_P-typ_TM_dom_sf"/>
</dbReference>
<protein>
    <recommendedName>
        <fullName evidence="5">P-type ATPase N-terminal domain-containing protein</fullName>
    </recommendedName>
</protein>
<dbReference type="SUPFAM" id="SSF81665">
    <property type="entry name" value="Calcium ATPase, transmembrane domain M"/>
    <property type="match status" value="1"/>
</dbReference>
<feature type="region of interest" description="Disordered" evidence="3">
    <location>
        <begin position="380"/>
        <end position="418"/>
    </location>
</feature>
<accession>A0A9W8EGX7</accession>
<evidence type="ECO:0000313" key="6">
    <source>
        <dbReference type="EMBL" id="KAJ1997857.1"/>
    </source>
</evidence>
<evidence type="ECO:0000256" key="3">
    <source>
        <dbReference type="SAM" id="MobiDB-lite"/>
    </source>
</evidence>
<dbReference type="EMBL" id="JANBQF010001171">
    <property type="protein sequence ID" value="KAJ1997857.1"/>
    <property type="molecule type" value="Genomic_DNA"/>
</dbReference>
<dbReference type="GO" id="GO:0140326">
    <property type="term" value="F:ATPase-coupled intramembrane lipid transporter activity"/>
    <property type="evidence" value="ECO:0007669"/>
    <property type="project" value="TreeGrafter"/>
</dbReference>
<proteinExistence type="predicted"/>
<dbReference type="GO" id="GO:0005886">
    <property type="term" value="C:plasma membrane"/>
    <property type="evidence" value="ECO:0007669"/>
    <property type="project" value="TreeGrafter"/>
</dbReference>
<evidence type="ECO:0000256" key="4">
    <source>
        <dbReference type="SAM" id="Phobius"/>
    </source>
</evidence>
<evidence type="ECO:0000259" key="5">
    <source>
        <dbReference type="Pfam" id="PF16209"/>
    </source>
</evidence>
<dbReference type="GO" id="GO:0012505">
    <property type="term" value="C:endomembrane system"/>
    <property type="evidence" value="ECO:0007669"/>
    <property type="project" value="UniProtKB-SubCell"/>
</dbReference>
<feature type="transmembrane region" description="Helical" evidence="4">
    <location>
        <begin position="88"/>
        <end position="106"/>
    </location>
</feature>
<dbReference type="Proteomes" id="UP001150907">
    <property type="component" value="Unassembled WGS sequence"/>
</dbReference>
<dbReference type="Pfam" id="PF16209">
    <property type="entry name" value="PhoLip_ATPase_N"/>
    <property type="match status" value="1"/>
</dbReference>
<feature type="compositionally biased region" description="Low complexity" evidence="3">
    <location>
        <begin position="339"/>
        <end position="350"/>
    </location>
</feature>
<feature type="region of interest" description="Disordered" evidence="3">
    <location>
        <begin position="314"/>
        <end position="368"/>
    </location>
</feature>
<dbReference type="InterPro" id="IPR032631">
    <property type="entry name" value="P-type_ATPase_N"/>
</dbReference>